<dbReference type="GO" id="GO:0005509">
    <property type="term" value="F:calcium ion binding"/>
    <property type="evidence" value="ECO:0007669"/>
    <property type="project" value="InterPro"/>
</dbReference>
<dbReference type="InterPro" id="IPR002048">
    <property type="entry name" value="EF_hand_dom"/>
</dbReference>
<feature type="compositionally biased region" description="Basic and acidic residues" evidence="2">
    <location>
        <begin position="323"/>
        <end position="341"/>
    </location>
</feature>
<reference evidence="4" key="1">
    <citation type="submission" date="2021-01" db="EMBL/GenBank/DDBJ databases">
        <authorList>
            <person name="Corre E."/>
            <person name="Pelletier E."/>
            <person name="Niang G."/>
            <person name="Scheremetjew M."/>
            <person name="Finn R."/>
            <person name="Kale V."/>
            <person name="Holt S."/>
            <person name="Cochrane G."/>
            <person name="Meng A."/>
            <person name="Brown T."/>
            <person name="Cohen L."/>
        </authorList>
    </citation>
    <scope>NUCLEOTIDE SEQUENCE</scope>
    <source>
        <strain evidence="4">CCMP645</strain>
    </source>
</reference>
<feature type="compositionally biased region" description="Polar residues" evidence="2">
    <location>
        <begin position="262"/>
        <end position="295"/>
    </location>
</feature>
<feature type="compositionally biased region" description="Polar residues" evidence="2">
    <location>
        <begin position="67"/>
        <end position="88"/>
    </location>
</feature>
<dbReference type="PROSITE" id="PS00018">
    <property type="entry name" value="EF_HAND_1"/>
    <property type="match status" value="1"/>
</dbReference>
<sequence length="618" mass="67593">MHRLSSRRELLLEENDRSTSWPAWRKPPSNPSPDMIWTRSRGHGKMRLSDSMDSKRATAQLAPPSVSKASSTGTHAPNGTHAMTNSASAPALSRVQQARPAAHHVANSNTEVDVDMLRRLAGSSSPNSICSKIARLVPGLAEDDRVGLMQGARGQPAFPLLPILQSRQDPARGGPTAPFLYEIQDVSLNRTVSGREVGGPRRRNNGRALGALLQLQTQREAEAGEETLHLPGRAAASSCSTALPSPGPNARERQAGAHHLSQGMQSPPSVPLSRSRNGRSTQSPSPTMQRASTATSKKRSDASPARARADASPLHASESSDIVELRGELMRLRSSPPKERPSTTAKKSKPQTDSAARLMRSRCKATDLRESLAKEGASFQGSSTGRLLLQRHGAISPELDRALRRFHALARKWPKYREKQLLELYETYQYEQGLRASSRVGESAERQQSIEKLCAKSGAPRVEFDFLLRAYFPQASKGELAEMTQAVAMIDAAEKALETRSLRRRQIAKLFNTYAHGRDSLALGEFKSLIESLPGAFHADVNKDADKYRRQMQRIFHTFDADGNGEIDLSEFTQTIEKYDLFSSTLDSAQEQATLRIAKRPSLLDIAAALSPVAATKA</sequence>
<feature type="domain" description="EF-hand" evidence="3">
    <location>
        <begin position="547"/>
        <end position="582"/>
    </location>
</feature>
<dbReference type="AlphaFoldDB" id="A0A7S4B446"/>
<evidence type="ECO:0000256" key="2">
    <source>
        <dbReference type="SAM" id="MobiDB-lite"/>
    </source>
</evidence>
<feature type="region of interest" description="Disordered" evidence="2">
    <location>
        <begin position="1"/>
        <end position="107"/>
    </location>
</feature>
<feature type="compositionally biased region" description="Low complexity" evidence="2">
    <location>
        <begin position="302"/>
        <end position="313"/>
    </location>
</feature>
<feature type="compositionally biased region" description="Basic and acidic residues" evidence="2">
    <location>
        <begin position="47"/>
        <end position="56"/>
    </location>
</feature>
<dbReference type="InterPro" id="IPR018247">
    <property type="entry name" value="EF_Hand_1_Ca_BS"/>
</dbReference>
<proteinExistence type="predicted"/>
<dbReference type="SUPFAM" id="SSF47473">
    <property type="entry name" value="EF-hand"/>
    <property type="match status" value="1"/>
</dbReference>
<evidence type="ECO:0000259" key="3">
    <source>
        <dbReference type="PROSITE" id="PS50222"/>
    </source>
</evidence>
<feature type="compositionally biased region" description="Basic and acidic residues" evidence="2">
    <location>
        <begin position="1"/>
        <end position="17"/>
    </location>
</feature>
<protein>
    <recommendedName>
        <fullName evidence="3">EF-hand domain-containing protein</fullName>
    </recommendedName>
</protein>
<organism evidence="4">
    <name type="scientific">Chrysotila carterae</name>
    <name type="common">Marine alga</name>
    <name type="synonym">Syracosphaera carterae</name>
    <dbReference type="NCBI Taxonomy" id="13221"/>
    <lineage>
        <taxon>Eukaryota</taxon>
        <taxon>Haptista</taxon>
        <taxon>Haptophyta</taxon>
        <taxon>Prymnesiophyceae</taxon>
        <taxon>Isochrysidales</taxon>
        <taxon>Isochrysidaceae</taxon>
        <taxon>Chrysotila</taxon>
    </lineage>
</organism>
<keyword evidence="1" id="KW-0106">Calcium</keyword>
<feature type="region of interest" description="Disordered" evidence="2">
    <location>
        <begin position="229"/>
        <end position="359"/>
    </location>
</feature>
<dbReference type="EMBL" id="HBIZ01009996">
    <property type="protein sequence ID" value="CAE0753314.1"/>
    <property type="molecule type" value="Transcribed_RNA"/>
</dbReference>
<evidence type="ECO:0000256" key="1">
    <source>
        <dbReference type="ARBA" id="ARBA00022837"/>
    </source>
</evidence>
<dbReference type="SMART" id="SM00054">
    <property type="entry name" value="EFh"/>
    <property type="match status" value="1"/>
</dbReference>
<dbReference type="InterPro" id="IPR011992">
    <property type="entry name" value="EF-hand-dom_pair"/>
</dbReference>
<dbReference type="PROSITE" id="PS50222">
    <property type="entry name" value="EF_HAND_2"/>
    <property type="match status" value="1"/>
</dbReference>
<name>A0A7S4B446_CHRCT</name>
<evidence type="ECO:0000313" key="4">
    <source>
        <dbReference type="EMBL" id="CAE0753314.1"/>
    </source>
</evidence>
<accession>A0A7S4B446</accession>
<gene>
    <name evidence="4" type="ORF">PCAR00345_LOCUS5901</name>
</gene>
<dbReference type="Gene3D" id="1.10.238.10">
    <property type="entry name" value="EF-hand"/>
    <property type="match status" value="1"/>
</dbReference>